<feature type="region of interest" description="Disordered" evidence="1">
    <location>
        <begin position="1"/>
        <end position="20"/>
    </location>
</feature>
<feature type="transmembrane region" description="Helical" evidence="2">
    <location>
        <begin position="25"/>
        <end position="44"/>
    </location>
</feature>
<dbReference type="RefSeq" id="WP_221336998.1">
    <property type="nucleotide sequence ID" value="NZ_BAABIX010000008.1"/>
</dbReference>
<evidence type="ECO:0008006" key="5">
    <source>
        <dbReference type="Google" id="ProtNLM"/>
    </source>
</evidence>
<comment type="caution">
    <text evidence="3">The sequence shown here is derived from an EMBL/GenBank/DDBJ whole genome shotgun (WGS) entry which is preliminary data.</text>
</comment>
<keyword evidence="2" id="KW-0472">Membrane</keyword>
<name>A0A840PL57_9ACTN</name>
<feature type="transmembrane region" description="Helical" evidence="2">
    <location>
        <begin position="51"/>
        <end position="67"/>
    </location>
</feature>
<reference evidence="3 4" key="1">
    <citation type="submission" date="2020-08" db="EMBL/GenBank/DDBJ databases">
        <title>Genomic Encyclopedia of Type Strains, Phase IV (KMG-IV): sequencing the most valuable type-strain genomes for metagenomic binning, comparative biology and taxonomic classification.</title>
        <authorList>
            <person name="Goeker M."/>
        </authorList>
    </citation>
    <scope>NUCLEOTIDE SEQUENCE [LARGE SCALE GENOMIC DNA]</scope>
    <source>
        <strain evidence="3 4">DSM 45615</strain>
    </source>
</reference>
<evidence type="ECO:0000313" key="3">
    <source>
        <dbReference type="EMBL" id="MBB5136785.1"/>
    </source>
</evidence>
<sequence>MTAELPAYDPAYDDEAPPPQDEGPWLRPIAWWVATVFLGGFAIFEGVTNGVLTIIAALLFFALPDAATRFGGVGPGHRWYGAVHRVWIPLVIVIGYSLGPIVFPPIFTAGLAWLARIALDRALGRGYGAA</sequence>
<evidence type="ECO:0000256" key="1">
    <source>
        <dbReference type="SAM" id="MobiDB-lite"/>
    </source>
</evidence>
<dbReference type="Proteomes" id="UP000578449">
    <property type="component" value="Unassembled WGS sequence"/>
</dbReference>
<proteinExistence type="predicted"/>
<accession>A0A840PL57</accession>
<organism evidence="3 4">
    <name type="scientific">Thermocatellispora tengchongensis</name>
    <dbReference type="NCBI Taxonomy" id="1073253"/>
    <lineage>
        <taxon>Bacteria</taxon>
        <taxon>Bacillati</taxon>
        <taxon>Actinomycetota</taxon>
        <taxon>Actinomycetes</taxon>
        <taxon>Streptosporangiales</taxon>
        <taxon>Streptosporangiaceae</taxon>
        <taxon>Thermocatellispora</taxon>
    </lineage>
</organism>
<gene>
    <name evidence="3" type="ORF">HNP84_006536</name>
</gene>
<dbReference type="AlphaFoldDB" id="A0A840PL57"/>
<evidence type="ECO:0000256" key="2">
    <source>
        <dbReference type="SAM" id="Phobius"/>
    </source>
</evidence>
<feature type="compositionally biased region" description="Low complexity" evidence="1">
    <location>
        <begin position="1"/>
        <end position="10"/>
    </location>
</feature>
<keyword evidence="2" id="KW-0812">Transmembrane</keyword>
<keyword evidence="2" id="KW-1133">Transmembrane helix</keyword>
<protein>
    <recommendedName>
        <fullName evidence="5">DUF4260 family protein</fullName>
    </recommendedName>
</protein>
<dbReference type="EMBL" id="JACHGN010000015">
    <property type="protein sequence ID" value="MBB5136785.1"/>
    <property type="molecule type" value="Genomic_DNA"/>
</dbReference>
<feature type="transmembrane region" description="Helical" evidence="2">
    <location>
        <begin position="87"/>
        <end position="115"/>
    </location>
</feature>
<evidence type="ECO:0000313" key="4">
    <source>
        <dbReference type="Proteomes" id="UP000578449"/>
    </source>
</evidence>
<keyword evidence="4" id="KW-1185">Reference proteome</keyword>